<protein>
    <submittedName>
        <fullName evidence="1">Class III extradiol dioxygenase subunit B-like domain-containing protein</fullName>
    </submittedName>
</protein>
<evidence type="ECO:0000313" key="2">
    <source>
        <dbReference type="Proteomes" id="UP001501442"/>
    </source>
</evidence>
<sequence length="235" mass="23869">MLISAAVCPHPPLLVPEVASGAAAELDGLRTACGEAVRRLGDTDLLVVVGSGPRTHDFGAEAAGTLRPYGVDLTIGPGEPVLPLSLTIGRWLIGDRAAAYRSVAFRSVAFWSVAEDASTAECLRLGAELADLAGTVALLVMGDGSACRTQAAPGYFDARAAGFDAAVATALAGADRTALTGLDAGLAAELRAAGRAPWQVLAGAAGDTPFDAELLADEAPYGVGYLVASWVRRVP</sequence>
<keyword evidence="2" id="KW-1185">Reference proteome</keyword>
<dbReference type="SUPFAM" id="SSF53213">
    <property type="entry name" value="LigB-like"/>
    <property type="match status" value="1"/>
</dbReference>
<comment type="caution">
    <text evidence="1">The sequence shown here is derived from an EMBL/GenBank/DDBJ whole genome shotgun (WGS) entry which is preliminary data.</text>
</comment>
<evidence type="ECO:0000313" key="1">
    <source>
        <dbReference type="EMBL" id="GAA4626008.1"/>
    </source>
</evidence>
<dbReference type="Gene3D" id="3.40.830.10">
    <property type="entry name" value="LigB-like"/>
    <property type="match status" value="1"/>
</dbReference>
<reference evidence="2" key="1">
    <citation type="journal article" date="2019" name="Int. J. Syst. Evol. Microbiol.">
        <title>The Global Catalogue of Microorganisms (GCM) 10K type strain sequencing project: providing services to taxonomists for standard genome sequencing and annotation.</title>
        <authorList>
            <consortium name="The Broad Institute Genomics Platform"/>
            <consortium name="The Broad Institute Genome Sequencing Center for Infectious Disease"/>
            <person name="Wu L."/>
            <person name="Ma J."/>
        </authorList>
    </citation>
    <scope>NUCLEOTIDE SEQUENCE [LARGE SCALE GENOMIC DNA]</scope>
    <source>
        <strain evidence="2">JCM 17939</strain>
    </source>
</reference>
<organism evidence="1 2">
    <name type="scientific">Actinoallomurus vinaceus</name>
    <dbReference type="NCBI Taxonomy" id="1080074"/>
    <lineage>
        <taxon>Bacteria</taxon>
        <taxon>Bacillati</taxon>
        <taxon>Actinomycetota</taxon>
        <taxon>Actinomycetes</taxon>
        <taxon>Streptosporangiales</taxon>
        <taxon>Thermomonosporaceae</taxon>
        <taxon>Actinoallomurus</taxon>
    </lineage>
</organism>
<proteinExistence type="predicted"/>
<dbReference type="EMBL" id="BAABHK010000004">
    <property type="protein sequence ID" value="GAA4626008.1"/>
    <property type="molecule type" value="Genomic_DNA"/>
</dbReference>
<name>A0ABP8U9U9_9ACTN</name>
<dbReference type="Proteomes" id="UP001501442">
    <property type="component" value="Unassembled WGS sequence"/>
</dbReference>
<dbReference type="CDD" id="cd07951">
    <property type="entry name" value="ED_3B_N_AMMECR1"/>
    <property type="match status" value="1"/>
</dbReference>
<gene>
    <name evidence="1" type="ORF">GCM10023196_032440</name>
</gene>
<dbReference type="RefSeq" id="WP_345431634.1">
    <property type="nucleotide sequence ID" value="NZ_BAABHK010000004.1"/>
</dbReference>
<accession>A0ABP8U9U9</accession>